<keyword evidence="3" id="KW-0479">Metal-binding</keyword>
<dbReference type="PIRSF" id="PIRSF006157">
    <property type="entry name" value="Doxgns_DODA"/>
    <property type="match status" value="1"/>
</dbReference>
<dbReference type="Proteomes" id="UP000184346">
    <property type="component" value="Unassembled WGS sequence"/>
</dbReference>
<feature type="domain" description="Extradiol ring-cleavage dioxygenase class III enzyme subunit B" evidence="6">
    <location>
        <begin position="16"/>
        <end position="253"/>
    </location>
</feature>
<keyword evidence="5" id="KW-0560">Oxidoreductase</keyword>
<keyword evidence="4" id="KW-0862">Zinc</keyword>
<dbReference type="InterPro" id="IPR014436">
    <property type="entry name" value="Extradiol_dOase_DODA"/>
</dbReference>
<evidence type="ECO:0000313" key="7">
    <source>
        <dbReference type="EMBL" id="SHE77392.1"/>
    </source>
</evidence>
<name>A0A1M4W8S9_9GAMM</name>
<protein>
    <submittedName>
        <fullName evidence="7">Aromatic ring-opening dioxygenase, catalytic subunit, LigB family</fullName>
    </submittedName>
</protein>
<gene>
    <name evidence="7" type="ORF">SAMN02745148_01115</name>
</gene>
<dbReference type="RefSeq" id="WP_072820559.1">
    <property type="nucleotide sequence ID" value="NZ_FQUJ01000004.1"/>
</dbReference>
<dbReference type="STRING" id="1121942.SAMN02745148_01115"/>
<dbReference type="AlphaFoldDB" id="A0A1M4W8S9"/>
<evidence type="ECO:0000256" key="3">
    <source>
        <dbReference type="ARBA" id="ARBA00022723"/>
    </source>
</evidence>
<dbReference type="SUPFAM" id="SSF53213">
    <property type="entry name" value="LigB-like"/>
    <property type="match status" value="1"/>
</dbReference>
<dbReference type="PANTHER" id="PTHR30096:SF0">
    <property type="entry name" value="4,5-DOPA DIOXYGENASE EXTRADIOL-LIKE PROTEIN"/>
    <property type="match status" value="1"/>
</dbReference>
<comment type="cofactor">
    <cofactor evidence="1">
        <name>Zn(2+)</name>
        <dbReference type="ChEBI" id="CHEBI:29105"/>
    </cofactor>
</comment>
<evidence type="ECO:0000313" key="8">
    <source>
        <dbReference type="Proteomes" id="UP000184346"/>
    </source>
</evidence>
<dbReference type="OrthoDB" id="9790889at2"/>
<keyword evidence="8" id="KW-1185">Reference proteome</keyword>
<sequence>MPPLTLALPTVLPTLFIPHGAGPCFFMAWNPPEAWKAMADFLQGVQATLPCQPKAILLVSAHWLAPTFNVTSSAHPALIYDYYGFPDHTYQLRYDAPGDPALASRIGELLGHAGIANHQDGQRGFDHGMFIPLKLMFPAAEIPVVQLSLRRDLDPEGHLQAGRALMSLREEGVLIVGSGMSFHNMQGYGDPRFAPISDEFDTWLGDTVSAEPVRRDTALGNWAQAPAAHLCHPPGAEEHLLPLLVAAGAAGSSRGRRIFSDRVMETTLSAFRFP</sequence>
<accession>A0A1M4W8S9</accession>
<reference evidence="7 8" key="1">
    <citation type="submission" date="2016-11" db="EMBL/GenBank/DDBJ databases">
        <authorList>
            <person name="Jaros S."/>
            <person name="Januszkiewicz K."/>
            <person name="Wedrychowicz H."/>
        </authorList>
    </citation>
    <scope>NUCLEOTIDE SEQUENCE [LARGE SCALE GENOMIC DNA]</scope>
    <source>
        <strain evidence="7 8">DSM 19980</strain>
    </source>
</reference>
<keyword evidence="7" id="KW-0223">Dioxygenase</keyword>
<dbReference type="EMBL" id="FQUJ01000004">
    <property type="protein sequence ID" value="SHE77392.1"/>
    <property type="molecule type" value="Genomic_DNA"/>
</dbReference>
<comment type="similarity">
    <text evidence="2">Belongs to the DODA-type extradiol aromatic ring-opening dioxygenase family.</text>
</comment>
<dbReference type="Pfam" id="PF02900">
    <property type="entry name" value="LigB"/>
    <property type="match status" value="1"/>
</dbReference>
<evidence type="ECO:0000256" key="1">
    <source>
        <dbReference type="ARBA" id="ARBA00001947"/>
    </source>
</evidence>
<evidence type="ECO:0000256" key="4">
    <source>
        <dbReference type="ARBA" id="ARBA00022833"/>
    </source>
</evidence>
<evidence type="ECO:0000256" key="2">
    <source>
        <dbReference type="ARBA" id="ARBA00007581"/>
    </source>
</evidence>
<dbReference type="GO" id="GO:0016702">
    <property type="term" value="F:oxidoreductase activity, acting on single donors with incorporation of molecular oxygen, incorporation of two atoms of oxygen"/>
    <property type="evidence" value="ECO:0007669"/>
    <property type="project" value="UniProtKB-ARBA"/>
</dbReference>
<dbReference type="GO" id="GO:0008198">
    <property type="term" value="F:ferrous iron binding"/>
    <property type="evidence" value="ECO:0007669"/>
    <property type="project" value="InterPro"/>
</dbReference>
<proteinExistence type="inferred from homology"/>
<dbReference type="Gene3D" id="3.40.830.10">
    <property type="entry name" value="LigB-like"/>
    <property type="match status" value="1"/>
</dbReference>
<organism evidence="7 8">
    <name type="scientific">Modicisalibacter ilicicola DSM 19980</name>
    <dbReference type="NCBI Taxonomy" id="1121942"/>
    <lineage>
        <taxon>Bacteria</taxon>
        <taxon>Pseudomonadati</taxon>
        <taxon>Pseudomonadota</taxon>
        <taxon>Gammaproteobacteria</taxon>
        <taxon>Oceanospirillales</taxon>
        <taxon>Halomonadaceae</taxon>
        <taxon>Modicisalibacter</taxon>
    </lineage>
</organism>
<dbReference type="GO" id="GO:0008270">
    <property type="term" value="F:zinc ion binding"/>
    <property type="evidence" value="ECO:0007669"/>
    <property type="project" value="InterPro"/>
</dbReference>
<dbReference type="InterPro" id="IPR004183">
    <property type="entry name" value="Xdiol_dOase_suB"/>
</dbReference>
<evidence type="ECO:0000256" key="5">
    <source>
        <dbReference type="ARBA" id="ARBA00023002"/>
    </source>
</evidence>
<dbReference type="CDD" id="cd07363">
    <property type="entry name" value="45_DOPA_Dioxygenase"/>
    <property type="match status" value="1"/>
</dbReference>
<evidence type="ECO:0000259" key="6">
    <source>
        <dbReference type="Pfam" id="PF02900"/>
    </source>
</evidence>
<dbReference type="PANTHER" id="PTHR30096">
    <property type="entry name" value="4,5-DOPA DIOXYGENASE EXTRADIOL-LIKE PROTEIN"/>
    <property type="match status" value="1"/>
</dbReference>